<dbReference type="EMBL" id="CAJPIJ010000148">
    <property type="protein sequence ID" value="CAG1990558.1"/>
    <property type="molecule type" value="Genomic_DNA"/>
</dbReference>
<dbReference type="Pfam" id="PF04607">
    <property type="entry name" value="RelA_SpoT"/>
    <property type="match status" value="1"/>
</dbReference>
<dbReference type="SUPFAM" id="SSF81301">
    <property type="entry name" value="Nucleotidyltransferase"/>
    <property type="match status" value="1"/>
</dbReference>
<dbReference type="CDD" id="cd05399">
    <property type="entry name" value="NT_Rel-Spo_like"/>
    <property type="match status" value="1"/>
</dbReference>
<dbReference type="Proteomes" id="UP000746612">
    <property type="component" value="Unassembled WGS sequence"/>
</dbReference>
<dbReference type="SUPFAM" id="SSF50969">
    <property type="entry name" value="YVTN repeat-like/Quinoprotein amine dehydrogenase"/>
    <property type="match status" value="1"/>
</dbReference>
<dbReference type="InterPro" id="IPR027417">
    <property type="entry name" value="P-loop_NTPase"/>
</dbReference>
<dbReference type="SUPFAM" id="SSF52540">
    <property type="entry name" value="P-loop containing nucleoside triphosphate hydrolases"/>
    <property type="match status" value="1"/>
</dbReference>
<organism evidence="3 4">
    <name type="scientific">Gibberella zeae</name>
    <name type="common">Wheat head blight fungus</name>
    <name type="synonym">Fusarium graminearum</name>
    <dbReference type="NCBI Taxonomy" id="5518"/>
    <lineage>
        <taxon>Eukaryota</taxon>
        <taxon>Fungi</taxon>
        <taxon>Dikarya</taxon>
        <taxon>Ascomycota</taxon>
        <taxon>Pezizomycotina</taxon>
        <taxon>Sordariomycetes</taxon>
        <taxon>Hypocreomycetidae</taxon>
        <taxon>Hypocreales</taxon>
        <taxon>Nectriaceae</taxon>
        <taxon>Fusarium</taxon>
    </lineage>
</organism>
<dbReference type="InterPro" id="IPR015943">
    <property type="entry name" value="WD40/YVTN_repeat-like_dom_sf"/>
</dbReference>
<dbReference type="PRINTS" id="PR00320">
    <property type="entry name" value="GPROTEINBRPT"/>
</dbReference>
<keyword evidence="1" id="KW-0853">WD repeat</keyword>
<evidence type="ECO:0000256" key="2">
    <source>
        <dbReference type="ARBA" id="ARBA00022737"/>
    </source>
</evidence>
<name>A0A8H3PPW6_GIBZA</name>
<evidence type="ECO:0000313" key="4">
    <source>
        <dbReference type="Proteomes" id="UP000746612"/>
    </source>
</evidence>
<dbReference type="Pfam" id="PF00400">
    <property type="entry name" value="WD40"/>
    <property type="match status" value="3"/>
</dbReference>
<evidence type="ECO:0000256" key="1">
    <source>
        <dbReference type="ARBA" id="ARBA00022574"/>
    </source>
</evidence>
<dbReference type="InterPro" id="IPR036322">
    <property type="entry name" value="WD40_repeat_dom_sf"/>
</dbReference>
<dbReference type="PROSITE" id="PS50294">
    <property type="entry name" value="WD_REPEATS_REGION"/>
    <property type="match status" value="2"/>
</dbReference>
<dbReference type="InterPro" id="IPR001680">
    <property type="entry name" value="WD40_rpt"/>
</dbReference>
<dbReference type="PROSITE" id="PS00678">
    <property type="entry name" value="WD_REPEATS_1"/>
    <property type="match status" value="2"/>
</dbReference>
<dbReference type="InterPro" id="IPR007685">
    <property type="entry name" value="RelA_SpoT"/>
</dbReference>
<keyword evidence="2" id="KW-0677">Repeat</keyword>
<reference evidence="3" key="1">
    <citation type="submission" date="2021-03" db="EMBL/GenBank/DDBJ databases">
        <authorList>
            <person name="Alouane T."/>
            <person name="Langin T."/>
            <person name="Bonhomme L."/>
        </authorList>
    </citation>
    <scope>NUCLEOTIDE SEQUENCE</scope>
    <source>
        <strain evidence="3">MDC_Fg202</strain>
    </source>
</reference>
<dbReference type="Gene3D" id="3.40.50.300">
    <property type="entry name" value="P-loop containing nucleotide triphosphate hydrolases"/>
    <property type="match status" value="1"/>
</dbReference>
<dbReference type="PROSITE" id="PS50082">
    <property type="entry name" value="WD_REPEATS_2"/>
    <property type="match status" value="2"/>
</dbReference>
<dbReference type="Gene3D" id="3.30.460.10">
    <property type="entry name" value="Beta Polymerase, domain 2"/>
    <property type="match status" value="1"/>
</dbReference>
<dbReference type="GO" id="GO:0015969">
    <property type="term" value="P:guanosine tetraphosphate metabolic process"/>
    <property type="evidence" value="ECO:0007669"/>
    <property type="project" value="InterPro"/>
</dbReference>
<proteinExistence type="predicted"/>
<evidence type="ECO:0000313" key="3">
    <source>
        <dbReference type="EMBL" id="CAG1990558.1"/>
    </source>
</evidence>
<dbReference type="PANTHER" id="PTHR10039">
    <property type="entry name" value="AMELOGENIN"/>
    <property type="match status" value="1"/>
</dbReference>
<sequence length="1570" mass="178724">MHSSNRPQLTYPHLIEERSLAFQNVERGGSPVEAFLNAWPRLEPHYKSMVEILKMALQHELKVRCTIAARVKSLSSITKSIQRREYHRGQRYREVDEIFDDLHDLAGFRIVVDYPSGIASAKAFITKNFQLKSTTLFNADREVDGVWKPTFGSFKSENHHVLLHPDAGDPLSSFCGIVFEIQVLSLAEGLYNRLAHPLLYKKSSGQLSVKDQKIIDVTHGLSLCYWICLSCMEDRLEGKESEEIPSPIQEVARLDGNENADMLSLVKATPYSMPPSRGDIPLERCLDSIKNLSTQTMSSDQLHDRLSLVLNNPTQTFTTNVNSGSGGIMQNYGSGSNNTYNAGGNITIGKEDIDDEIRDAFWVVDPQSHKADIEERQGGLIKRSYRWILQHGHFKQWYKEDYPLLWLNGDPGKGKTMCMCGIINHINLQSKRENNGLSPILSYFFCDASYPTFNNATSVLRGIIGSIIFQDSMALSYVRKRFKEFSKPLLDPRIAWPVLKKILVGILGANKAKKTYLIIDALDECRDDRDKLLDLIANQPYMPHVKWLVSSRKWSDIKEALRRCPRLLGLSLEDNEVAVSTAVDLYITHKVEDLCTMKEYDKNERVAVESHLRSKANNTFLWVSLVCQMLIRTPADLTMMMLESFPSGLDALYRRMLEQIQPSSEHGIDPSFGKLYGKIVSFALSAFRPLSLDELCYLIDDDKITVRRFQGIIDLCGSFLTVQHRTIHFIHESAKEYLLGEKSGFNFHPQHYHFLLFAQSIRNLSRSLHRDMLDQESNQPRQARDALSSFSYQCIHWISHLSECEPSARTQQLMEGGPVDKFLRQKFLFWVETLGHLNSISLGISEMLKLYRILHDHSSHVKDLVQDELRYIRYNRFGIEQCPLQVYPLLNLSPIHCMTRKIYGSQAPDAFALQHGVNDDWSPCILAMEGHNGIVESVVFSHDGSLLASGSSDSKVMIWDVLTGTCLHTLSGHESHVVALAFSNKNYELASGYQDRTIKIWDANNGILLRSFNSHGDRVCSLAYSNSGRVLALGSSGSIKLFDTPSGVCTKTIKITNSRYGRRYGSTDSVDSIVFTHDDQILSCGISDTVIIWDLRIQAHPYEIQRKKDLFVSRSLVSSQANEIYFLSASGDPDTSPHIHQIRDYQVEIWNPDTKVHIRSIKYPVFDPYTRLFQMDSVIFPGDGTLHAVIQSNKVGFLNHSVPEWKQQVRGGSLTGSISPTRDVLAATTHSTIKLWDLLSIPYWDHSSQSIHRSPNFSNDGSLIAVGLEEEGETKMIIWRSCTGDYLSRFTPHRDEFILNFSPDGQMMVLRFPHEIYVGQTSEADIMNRFPSPFPNDEITLTFSHDSRWLAIMPVRGSSIRIWDMAAKPIKTSCAKLRYGSAERRKGLSFSHNCKTLAVYDGKYVKLYETKTWLCKLTIRNAARVAPGFHKVIFSFDDKWLATISEYIFQDKTELSIWNMKTMTIVTRVLYPRYWFTVLGLDVSRSFRLETDLGTFQIVNNSIQQVASLKYAISDDLQWILQGTKRLLWLPPDFRPLGKYNIEFKFCKACFKFKVAITTSINSLVFLTLP</sequence>
<dbReference type="InterPro" id="IPR043519">
    <property type="entry name" value="NT_sf"/>
</dbReference>
<dbReference type="SMART" id="SM00320">
    <property type="entry name" value="WD40"/>
    <property type="match status" value="4"/>
</dbReference>
<dbReference type="InterPro" id="IPR019775">
    <property type="entry name" value="WD40_repeat_CS"/>
</dbReference>
<dbReference type="PANTHER" id="PTHR10039:SF5">
    <property type="entry name" value="NACHT DOMAIN-CONTAINING PROTEIN"/>
    <property type="match status" value="1"/>
</dbReference>
<comment type="caution">
    <text evidence="3">The sequence shown here is derived from an EMBL/GenBank/DDBJ whole genome shotgun (WGS) entry which is preliminary data.</text>
</comment>
<dbReference type="Gene3D" id="2.130.10.10">
    <property type="entry name" value="YVTN repeat-like/Quinoprotein amine dehydrogenase"/>
    <property type="match status" value="3"/>
</dbReference>
<accession>A0A8H3PPW6</accession>
<dbReference type="CDD" id="cd00200">
    <property type="entry name" value="WD40"/>
    <property type="match status" value="1"/>
</dbReference>
<dbReference type="SUPFAM" id="SSF50978">
    <property type="entry name" value="WD40 repeat-like"/>
    <property type="match status" value="1"/>
</dbReference>
<gene>
    <name evidence="3" type="ORF">MDCFG202_LOCUS335207</name>
</gene>
<dbReference type="Pfam" id="PF24883">
    <property type="entry name" value="NPHP3_N"/>
    <property type="match status" value="1"/>
</dbReference>
<dbReference type="SMART" id="SM00954">
    <property type="entry name" value="RelA_SpoT"/>
    <property type="match status" value="1"/>
</dbReference>
<dbReference type="InterPro" id="IPR056884">
    <property type="entry name" value="NPHP3-like_N"/>
</dbReference>
<protein>
    <submittedName>
        <fullName evidence="3">Uncharacterized protein</fullName>
    </submittedName>
</protein>
<dbReference type="InterPro" id="IPR020472">
    <property type="entry name" value="WD40_PAC1"/>
</dbReference>
<dbReference type="InterPro" id="IPR011044">
    <property type="entry name" value="Quino_amine_DH_bsu"/>
</dbReference>